<keyword evidence="1" id="KW-0812">Transmembrane</keyword>
<gene>
    <name evidence="2" type="ORF">PCOR1329_LOCUS83342</name>
</gene>
<proteinExistence type="predicted"/>
<dbReference type="Proteomes" id="UP001189429">
    <property type="component" value="Unassembled WGS sequence"/>
</dbReference>
<organism evidence="2 3">
    <name type="scientific">Prorocentrum cordatum</name>
    <dbReference type="NCBI Taxonomy" id="2364126"/>
    <lineage>
        <taxon>Eukaryota</taxon>
        <taxon>Sar</taxon>
        <taxon>Alveolata</taxon>
        <taxon>Dinophyceae</taxon>
        <taxon>Prorocentrales</taxon>
        <taxon>Prorocentraceae</taxon>
        <taxon>Prorocentrum</taxon>
    </lineage>
</organism>
<keyword evidence="1" id="KW-1133">Transmembrane helix</keyword>
<evidence type="ECO:0000313" key="2">
    <source>
        <dbReference type="EMBL" id="CAK0908743.1"/>
    </source>
</evidence>
<keyword evidence="1" id="KW-0472">Membrane</keyword>
<comment type="caution">
    <text evidence="2">The sequence shown here is derived from an EMBL/GenBank/DDBJ whole genome shotgun (WGS) entry which is preliminary data.</text>
</comment>
<feature type="transmembrane region" description="Helical" evidence="1">
    <location>
        <begin position="13"/>
        <end position="33"/>
    </location>
</feature>
<sequence length="249" mass="26598">MFPRPEGLHAGRAFVYGPLCSLFFSLVLVLVGLDVKTFQFRFLGLSALALGPEGAVRPFSVASLASEVPGTGLHPHSADLVWLQFVFCVFSMWMVIAYHITLMVLWAAPLTNRLQRHGLVCAQVMNAWSALDVFMVSIMAGVLEIRQFALFIIGDKCDGLDALVEKIPPIASRVPGRVTCFDVESELKAGFFVLLVAVIVSTVVGNIVMHRCSEALGVEKGHATTGATGLGEDDAGALSRAALPVVSAA</sequence>
<feature type="transmembrane region" description="Helical" evidence="1">
    <location>
        <begin position="189"/>
        <end position="209"/>
    </location>
</feature>
<name>A0ABN9Y8Q0_9DINO</name>
<protein>
    <submittedName>
        <fullName evidence="2">Uncharacterized protein</fullName>
    </submittedName>
</protein>
<accession>A0ABN9Y8Q0</accession>
<dbReference type="PANTHER" id="PTHR34730:SF1">
    <property type="entry name" value="PARAQUAT-INDUCIBLE PROTEIN A"/>
    <property type="match status" value="1"/>
</dbReference>
<dbReference type="PANTHER" id="PTHR34730">
    <property type="entry name" value="UNNAMED PRODUCT"/>
    <property type="match status" value="1"/>
</dbReference>
<feature type="transmembrane region" description="Helical" evidence="1">
    <location>
        <begin position="80"/>
        <end position="107"/>
    </location>
</feature>
<reference evidence="2" key="1">
    <citation type="submission" date="2023-10" db="EMBL/GenBank/DDBJ databases">
        <authorList>
            <person name="Chen Y."/>
            <person name="Shah S."/>
            <person name="Dougan E. K."/>
            <person name="Thang M."/>
            <person name="Chan C."/>
        </authorList>
    </citation>
    <scope>NUCLEOTIDE SEQUENCE [LARGE SCALE GENOMIC DNA]</scope>
</reference>
<feature type="transmembrane region" description="Helical" evidence="1">
    <location>
        <begin position="119"/>
        <end position="143"/>
    </location>
</feature>
<evidence type="ECO:0000256" key="1">
    <source>
        <dbReference type="SAM" id="Phobius"/>
    </source>
</evidence>
<evidence type="ECO:0000313" key="3">
    <source>
        <dbReference type="Proteomes" id="UP001189429"/>
    </source>
</evidence>
<dbReference type="EMBL" id="CAUYUJ010022071">
    <property type="protein sequence ID" value="CAK0908743.1"/>
    <property type="molecule type" value="Genomic_DNA"/>
</dbReference>
<keyword evidence="3" id="KW-1185">Reference proteome</keyword>